<feature type="compositionally biased region" description="Low complexity" evidence="10">
    <location>
        <begin position="4741"/>
        <end position="4754"/>
    </location>
</feature>
<feature type="compositionally biased region" description="Acidic residues" evidence="10">
    <location>
        <begin position="4433"/>
        <end position="4443"/>
    </location>
</feature>
<feature type="domain" description="VWFA" evidence="11">
    <location>
        <begin position="4882"/>
        <end position="5071"/>
    </location>
</feature>
<dbReference type="Pfam" id="PF17867">
    <property type="entry name" value="AAA_lid_7"/>
    <property type="match status" value="2"/>
</dbReference>
<feature type="compositionally biased region" description="Basic and acidic residues" evidence="10">
    <location>
        <begin position="74"/>
        <end position="84"/>
    </location>
</feature>
<dbReference type="InterPro" id="IPR011704">
    <property type="entry name" value="ATPase_dyneun-rel_AAA"/>
</dbReference>
<evidence type="ECO:0000256" key="9">
    <source>
        <dbReference type="PIRNR" id="PIRNR010340"/>
    </source>
</evidence>
<evidence type="ECO:0000259" key="11">
    <source>
        <dbReference type="PROSITE" id="PS50234"/>
    </source>
</evidence>
<feature type="compositionally biased region" description="Acidic residues" evidence="10">
    <location>
        <begin position="4398"/>
        <end position="4416"/>
    </location>
</feature>
<dbReference type="Proteomes" id="UP000198406">
    <property type="component" value="Unassembled WGS sequence"/>
</dbReference>
<dbReference type="InterPro" id="IPR002035">
    <property type="entry name" value="VWF_A"/>
</dbReference>
<dbReference type="Gene3D" id="3.40.50.410">
    <property type="entry name" value="von Willebrand factor, type A domain"/>
    <property type="match status" value="1"/>
</dbReference>
<evidence type="ECO:0000256" key="7">
    <source>
        <dbReference type="ARBA" id="ARBA00023186"/>
    </source>
</evidence>
<keyword evidence="6 9" id="KW-0067">ATP-binding</keyword>
<dbReference type="FunFam" id="3.40.50.300:FF:000582">
    <property type="entry name" value="Midasin"/>
    <property type="match status" value="1"/>
</dbReference>
<dbReference type="InParanoid" id="A0A1Z5JF70"/>
<feature type="compositionally biased region" description="Basic and acidic residues" evidence="10">
    <location>
        <begin position="4350"/>
        <end position="4397"/>
    </location>
</feature>
<accession>A0A1Z5JF70</accession>
<dbReference type="InterPro" id="IPR003593">
    <property type="entry name" value="AAA+_ATPase"/>
</dbReference>
<keyword evidence="5 9" id="KW-0547">Nucleotide-binding</keyword>
<feature type="compositionally biased region" description="Polar residues" evidence="10">
    <location>
        <begin position="4662"/>
        <end position="4672"/>
    </location>
</feature>
<evidence type="ECO:0000256" key="10">
    <source>
        <dbReference type="SAM" id="MobiDB-lite"/>
    </source>
</evidence>
<dbReference type="GO" id="GO:0000055">
    <property type="term" value="P:ribosomal large subunit export from nucleus"/>
    <property type="evidence" value="ECO:0007669"/>
    <property type="project" value="TreeGrafter"/>
</dbReference>
<keyword evidence="8 9" id="KW-0539">Nucleus</keyword>
<evidence type="ECO:0000313" key="13">
    <source>
        <dbReference type="Proteomes" id="UP000198406"/>
    </source>
</evidence>
<comment type="caution">
    <text evidence="12">The sequence shown here is derived from an EMBL/GenBank/DDBJ whole genome shotgun (WGS) entry which is preliminary data.</text>
</comment>
<dbReference type="Pfam" id="PF07728">
    <property type="entry name" value="AAA_5"/>
    <property type="match status" value="6"/>
</dbReference>
<evidence type="ECO:0000256" key="5">
    <source>
        <dbReference type="ARBA" id="ARBA00022741"/>
    </source>
</evidence>
<dbReference type="GO" id="GO:0000027">
    <property type="term" value="P:ribosomal large subunit assembly"/>
    <property type="evidence" value="ECO:0007669"/>
    <property type="project" value="InterPro"/>
</dbReference>
<dbReference type="SMART" id="SM00382">
    <property type="entry name" value="AAA"/>
    <property type="match status" value="4"/>
</dbReference>
<dbReference type="PANTHER" id="PTHR48103:SF2">
    <property type="entry name" value="MIDASIN"/>
    <property type="match status" value="1"/>
</dbReference>
<dbReference type="GO" id="GO:0030687">
    <property type="term" value="C:preribosome, large subunit precursor"/>
    <property type="evidence" value="ECO:0007669"/>
    <property type="project" value="TreeGrafter"/>
</dbReference>
<dbReference type="Pfam" id="PF17865">
    <property type="entry name" value="AAA_lid_5"/>
    <property type="match status" value="1"/>
</dbReference>
<comment type="function">
    <text evidence="9">Nuclear chaperone required for maturation and nuclear export of pre-60S ribosome subunits.</text>
</comment>
<dbReference type="EMBL" id="BDSP01000051">
    <property type="protein sequence ID" value="GAX12401.1"/>
    <property type="molecule type" value="Genomic_DNA"/>
</dbReference>
<feature type="compositionally biased region" description="Basic and acidic residues" evidence="10">
    <location>
        <begin position="4642"/>
        <end position="4661"/>
    </location>
</feature>
<dbReference type="FunFam" id="3.40.50.300:FF:001384">
    <property type="entry name" value="Midasin"/>
    <property type="match status" value="1"/>
</dbReference>
<dbReference type="SUPFAM" id="SSF53300">
    <property type="entry name" value="vWA-like"/>
    <property type="match status" value="1"/>
</dbReference>
<dbReference type="FunFam" id="3.40.50.300:FF:000142">
    <property type="entry name" value="Midasin"/>
    <property type="match status" value="1"/>
</dbReference>
<evidence type="ECO:0000256" key="4">
    <source>
        <dbReference type="ARBA" id="ARBA00017143"/>
    </source>
</evidence>
<dbReference type="InterPro" id="IPR040848">
    <property type="entry name" value="AAA_lid_7"/>
</dbReference>
<feature type="compositionally biased region" description="Basic and acidic residues" evidence="10">
    <location>
        <begin position="4269"/>
        <end position="4289"/>
    </location>
</feature>
<dbReference type="InterPro" id="IPR012099">
    <property type="entry name" value="Midasin"/>
</dbReference>
<dbReference type="CDD" id="cd00009">
    <property type="entry name" value="AAA"/>
    <property type="match status" value="1"/>
</dbReference>
<dbReference type="GO" id="GO:0005654">
    <property type="term" value="C:nucleoplasm"/>
    <property type="evidence" value="ECO:0007669"/>
    <property type="project" value="UniProtKB-SubCell"/>
</dbReference>
<feature type="compositionally biased region" description="Polar residues" evidence="10">
    <location>
        <begin position="4562"/>
        <end position="4579"/>
    </location>
</feature>
<dbReference type="SMART" id="SM00327">
    <property type="entry name" value="VWA"/>
    <property type="match status" value="1"/>
</dbReference>
<comment type="similarity">
    <text evidence="3 9">Belongs to the midasin family.</text>
</comment>
<dbReference type="GO" id="GO:0005730">
    <property type="term" value="C:nucleolus"/>
    <property type="evidence" value="ECO:0007669"/>
    <property type="project" value="UniProtKB-SubCell"/>
</dbReference>
<evidence type="ECO:0000256" key="1">
    <source>
        <dbReference type="ARBA" id="ARBA00004604"/>
    </source>
</evidence>
<feature type="compositionally biased region" description="Basic and acidic residues" evidence="10">
    <location>
        <begin position="4312"/>
        <end position="4324"/>
    </location>
</feature>
<feature type="compositionally biased region" description="Basic and acidic residues" evidence="10">
    <location>
        <begin position="4417"/>
        <end position="4432"/>
    </location>
</feature>
<evidence type="ECO:0000313" key="12">
    <source>
        <dbReference type="EMBL" id="GAX12401.1"/>
    </source>
</evidence>
<feature type="region of interest" description="Disordered" evidence="10">
    <location>
        <begin position="4224"/>
        <end position="4247"/>
    </location>
</feature>
<evidence type="ECO:0000256" key="3">
    <source>
        <dbReference type="ARBA" id="ARBA00007188"/>
    </source>
</evidence>
<protein>
    <recommendedName>
        <fullName evidence="4 9">Midasin</fullName>
    </recommendedName>
</protein>
<dbReference type="GO" id="GO:0016887">
    <property type="term" value="F:ATP hydrolysis activity"/>
    <property type="evidence" value="ECO:0007669"/>
    <property type="project" value="InterPro"/>
</dbReference>
<dbReference type="OrthoDB" id="5186at2759"/>
<dbReference type="PROSITE" id="PS50234">
    <property type="entry name" value="VWFA"/>
    <property type="match status" value="1"/>
</dbReference>
<dbReference type="InterPro" id="IPR036465">
    <property type="entry name" value="vWFA_dom_sf"/>
</dbReference>
<proteinExistence type="inferred from homology"/>
<dbReference type="SUPFAM" id="SSF52540">
    <property type="entry name" value="P-loop containing nucleoside triphosphate hydrolases"/>
    <property type="match status" value="6"/>
</dbReference>
<evidence type="ECO:0000256" key="6">
    <source>
        <dbReference type="ARBA" id="ARBA00022840"/>
    </source>
</evidence>
<keyword evidence="7 9" id="KW-0143">Chaperone</keyword>
<feature type="compositionally biased region" description="Acidic residues" evidence="10">
    <location>
        <begin position="4325"/>
        <end position="4334"/>
    </location>
</feature>
<evidence type="ECO:0000256" key="2">
    <source>
        <dbReference type="ARBA" id="ARBA00004642"/>
    </source>
</evidence>
<feature type="region of interest" description="Disordered" evidence="10">
    <location>
        <begin position="4635"/>
        <end position="4758"/>
    </location>
</feature>
<feature type="compositionally biased region" description="Acidic residues" evidence="10">
    <location>
        <begin position="4290"/>
        <end position="4311"/>
    </location>
</feature>
<gene>
    <name evidence="12" type="ORF">FisN_2Hh232</name>
</gene>
<feature type="region of interest" description="Disordered" evidence="10">
    <location>
        <begin position="4260"/>
        <end position="4623"/>
    </location>
</feature>
<feature type="compositionally biased region" description="Acidic residues" evidence="10">
    <location>
        <begin position="4504"/>
        <end position="4516"/>
    </location>
</feature>
<evidence type="ECO:0000256" key="8">
    <source>
        <dbReference type="ARBA" id="ARBA00023242"/>
    </source>
</evidence>
<name>A0A1Z5JF70_FISSO</name>
<dbReference type="GO" id="GO:0005524">
    <property type="term" value="F:ATP binding"/>
    <property type="evidence" value="ECO:0007669"/>
    <property type="project" value="UniProtKB-KW"/>
</dbReference>
<dbReference type="FunCoup" id="A0A1Z5JF70">
    <property type="interactions" value="303"/>
</dbReference>
<feature type="compositionally biased region" description="Polar residues" evidence="10">
    <location>
        <begin position="4531"/>
        <end position="4543"/>
    </location>
</feature>
<keyword evidence="13" id="KW-1185">Reference proteome</keyword>
<feature type="compositionally biased region" description="Acidic residues" evidence="10">
    <location>
        <begin position="4545"/>
        <end position="4561"/>
    </location>
</feature>
<reference evidence="12 13" key="1">
    <citation type="journal article" date="2015" name="Plant Cell">
        <title>Oil accumulation by the oleaginous diatom Fistulifera solaris as revealed by the genome and transcriptome.</title>
        <authorList>
            <person name="Tanaka T."/>
            <person name="Maeda Y."/>
            <person name="Veluchamy A."/>
            <person name="Tanaka M."/>
            <person name="Abida H."/>
            <person name="Marechal E."/>
            <person name="Bowler C."/>
            <person name="Muto M."/>
            <person name="Sunaga Y."/>
            <person name="Tanaka M."/>
            <person name="Yoshino T."/>
            <person name="Taniguchi T."/>
            <person name="Fukuda Y."/>
            <person name="Nemoto M."/>
            <person name="Matsumoto M."/>
            <person name="Wong P.S."/>
            <person name="Aburatani S."/>
            <person name="Fujibuchi W."/>
        </authorList>
    </citation>
    <scope>NUCLEOTIDE SEQUENCE [LARGE SCALE GENOMIC DNA]</scope>
    <source>
        <strain evidence="12 13">JPCC DA0580</strain>
    </source>
</reference>
<organism evidence="12 13">
    <name type="scientific">Fistulifera solaris</name>
    <name type="common">Oleaginous diatom</name>
    <dbReference type="NCBI Taxonomy" id="1519565"/>
    <lineage>
        <taxon>Eukaryota</taxon>
        <taxon>Sar</taxon>
        <taxon>Stramenopiles</taxon>
        <taxon>Ochrophyta</taxon>
        <taxon>Bacillariophyta</taxon>
        <taxon>Bacillariophyceae</taxon>
        <taxon>Bacillariophycidae</taxon>
        <taxon>Naviculales</taxon>
        <taxon>Naviculaceae</taxon>
        <taxon>Fistulifera</taxon>
    </lineage>
</organism>
<feature type="compositionally biased region" description="Basic and acidic residues" evidence="10">
    <location>
        <begin position="4686"/>
        <end position="4707"/>
    </location>
</feature>
<dbReference type="InterPro" id="IPR027417">
    <property type="entry name" value="P-loop_NTPase"/>
</dbReference>
<dbReference type="PANTHER" id="PTHR48103">
    <property type="entry name" value="MIDASIN-RELATED"/>
    <property type="match status" value="1"/>
</dbReference>
<feature type="compositionally biased region" description="Basic and acidic residues" evidence="10">
    <location>
        <begin position="4517"/>
        <end position="4530"/>
    </location>
</feature>
<dbReference type="Gene3D" id="3.40.50.300">
    <property type="entry name" value="P-loop containing nucleotide triphosphate hydrolases"/>
    <property type="match status" value="6"/>
</dbReference>
<dbReference type="PIRSF" id="PIRSF010340">
    <property type="entry name" value="Midasin"/>
    <property type="match status" value="1"/>
</dbReference>
<feature type="compositionally biased region" description="Acidic residues" evidence="10">
    <location>
        <begin position="4451"/>
        <end position="4477"/>
    </location>
</feature>
<sequence>MSVAAGDEAKAVDADTANLTLLYLQRIRSAVALVARSDPMDCDAGDLSDYLEQIARLLLQASHLDTLETPVDDLPARQELKSRNDPPPTEDDEIEDEQVLYKWRRVDYLRILLRAMAPVAMDVAARICTSFNEEYQSLFLLFSIWLPVAPHLEPLVTDVFRTFPQCPLTEIPNWSLAEATHRLCRFYCRQMRHHKVLSSLWNWAPIFGWLNSDEKDNHPATKWHTVRAVAWLLQLSSQVKAEFYADRGVEEELVPWVPHPWDLDREEEVVQSLYVEGRTTILWTNTDDESFYMPSAELIREHIPLHPYLIEVGRGILFVKHDALQNSISSLRPASLVHTKTTAQNLTRLGAALCAPYPILLTGQQGSGKSSLVREVARLFGGSNDDVLLELHVDEETDTKTLIGTYTATDIPGQFEWRPGALTRAVREGRWVLFEDLDTVPFEIQASLVQLLKDGLLPLGNGKLERCHPRFRLFATLTNKAGKGRVMFPAYWQKVEVNPLTSNELQEVATGLYPELPNIVIQTALKVFCSMDPSGRNGEGPDHKMLKWSGRTPSVRDLFKLLARIKQTITFEANAQYITEGQRTLCLGETFDVFIAACPDSHERDNFVRSIAAPMWGISAELATSYVNFRGPEIILHPNATELGRCRIHISNFQALNRKQTATFAQTQNSLRLMESIAVCVRQNEPTLLVGETGCGKTTVLQHLASLCGRELIVQNLSLQTDSTDLLGGFRPLEIEHVARLVHQQFVDLFTVTFSRKQNASFLDFTTSCLRKKQWKKLSQCFRRAAAQGLEKLEEKRKEGTSDKSSFESWNRFKSMADRFEQQRLACDSGFAFVFTEGALVDAIRCGSWVLLDEINLASSETLQRLCGLLDDSNSSITLTERGDSVALSRHPEFRLFAAMNPATDTGKRDLNANVRSRFTELYVDELIDPLELRKVAGRYLSGALPASDREPHHVESVIACVDTYLECRALSQTSLADGNGQRPRYTLRSLTRALSAAKSLVLKQHLSLQRALVEGFTLAFQGVLDEKSSKIVKKAIMSNLGKGLGSKEMQHPGRRPGGNEGSEYLLIKPFWIEKGPLDPIDWSSETITEPRSKFILTPSTEKNLRRLTASIAAGPWPVLLEGPTSAGKTTIVEYIAARCGHRVVRINNHEHTDIQEYTGGFTADANGSLTFQDGLLVRALRRGDWVILDELNLAPSDILEALNRLLDDNRELYLSEINETVKAHPLLRCIKNEEPVLLVGDYKLDVVNCHATTEISDLIGGLRPVRGRSAVLQSLLTCLRDLLFTSKMPWLPQTIEVPLNVRNLLEQHDAVHFSEEDDEAIVRYAKSILKSAKEKHLDDHDMSAKRRKLNSADSTAIPFPEVDVPFELGHLELLIQRHHALFEWIDGSLVQAMKEGHMILLDEMSLAEDAVLERLNSVLEPARTLVLAEKGSLSPEDLVIKSHKRFRLFATMNPGGDFACIPIEDAILHGARMMHLDGLGLGTGGISVDDILKLKQLSESRIKDYMSHTTLEDSLSSPVRCVNGHFGAGPFQIPIGGHLVIDPPFSFRAQTPALNIQRVLRAMQLTKPILLEGSPGVGKTTLIAALASASGHRLTRINLSEQTDISDLMGTDLPVVEKNGSGTSQHSFRWRDGALLTAIKNGDWVLLDELNLAPQSVLEGLNSCLDHRASVFIPELGSTFECPPTFRVFAAQNPLGQGGGRKGLPKSFLNRFSKVYVDELTETDMVEICLGSSASLNRCFVEQIVRFNTRLHSETCCGRLGTSGSPWEFNLRDVFRFLAVMSKQSENVLAVLSDLYIQRFRVSADREAVRQLCKEYFGEMGHAPKTELRTSIGDISIDDVIVKRNKAIDCEQTEPLYEDTIPFFAQRESLRAASRCVMMNWPCLLVGNSAVGKTSVVRALADVVGARTIEVALSSSSDVSELVGTFEQADASEEVVSSIVILLSLSERLLTLIADAETSRALGSLIQDLKASIEQSKVDLQNSVTKSLNLLAIVKEVKQGLFSSDDISFLSRAKSLFDKYILGKQRGEEGSFTWKDGPLVEAMKNGYWLHLKNANVCPSSVLDRLNPVMEPGGSLFLAEGGHDKQDVSAREIFAHPSFRIFLSCDPNYGEVSRAMRNRCVEISFVPSNELNTEIDMTTIKKGGGTKSSCISKPFSSLSGLTHLRPTMTVALSLIRRGLCFQSLNSYRETCEAGLLSNENSRCPQLSNSVPLVDVLSIRDDWLIDPKLADIRWRARVLQSYLQEDRASTDWITHQTSFQGILVVDGSADFIRDHLIVLVLSSVMTEGRGKLYLSQIFSTLRRGARWIHRFLTDRKTVSESYNEFIDWRLIYRVPYLFQEHVWEKNLETKRDSCSSFVGVSVLELSYLVSYGKVGQSSVRCSVIPCLVPYFLALDEWINYVEQNISTLKYRLFELRSHRDALRQSLLASVYLEQRKQDHICFDTGEFIVQWCWLQKSVLSLSVDRGERKWMMLEKLTRTIHAIVFETSDLTLAQSSPLKWSTVFLVPRIEDDWHVYLRLKRLTSNLAVDRNANELLNLENLLATRHMLLFTDQEFRRRVLAAFSTLHLSLLDDLNEDGAFSSLKASLRGVTETLSDEITRRERDFYQVYDALCINPQVSESENGYEIKDIESMTEDYVSTGNRYHFFTESMLKTYSYMQLAPLLEERCEALEYDIIRLVAEIVTDTKNQEQAEELLQGVVAQIRQLINIALKGSLWCPSELEPFQSLIWLIESKKAHLTHDALRGLLSIMCYNASARIFEGSKALSRRFLPTLELPSLIKSGKSEDTVQALSLSRSAGSEKALLLSHCFSMFASYFERNTGQRPTSPFMTIENQSVRRNQGTNLLNLLAANSFHASTSRPHEILFLTQDIFFALRKSFASTESSTITRILACTDAFDAAKKTKILAICLSSTNGRLVKLVNSVVSPLLDSIWNIWSMDTQSPHFRQELGNARVLCGLLRFQLSIPDSPADPGQKAMYKISLLASRREKLRTHLLARQVTSALLHGKTSSDEQCQSIFSEIQALQSREQHEEENVIRRPCPRPDFSFLYKETKAFSDAILDVTKTVALVNKVKGFQPSSAGDPKRLLAEISQFQSTSSAFSKMLSSKFEAYEDVVIPLCGSLALIQEGFATLADELASKENEAELFRRAMDTCLKFPFETRLDDLLDALRYTEKVFHNDAHCLEDIYCCILSRLSIHAAVTGIDNGVLSCWLTVVGRLNEGSREDALHFMSLQKDITDDHEEVEYREQFPDHRMFFQKALQDNNSDDGYDESDVGTSTEGTIQSRTACLDQDRIVLLASLHDQLFSPSSPVLSDFDRSRAFGVSFAAARRLHTKDDGQSFGVTPLGSVSGFALAISLTSVPEISVSRVGPNYFEKKSIDFARDPNPSEVLKAAKPLNDLGARLSQLLSTFPGNSVLMGVLRVVECVRKTDVHKTPWGRVMRGLELILKHSQDWEQHASSRVKLGEALVAISQLVLDWRKLELASWQSLLSSREEKMEYNARKYWLRLHSAMVSVLEKSNESQSKPRVSEVHCFTPEWITKKGPSGYSLPPTTEQCVAILKIFDTYCLSSPLGEFATRLEMLRSFSCQVGEEVRSGNHSEAHLSLALSLRSLDRYYRQFAGLLLQKMKELRRPIETKLQKEVSLAKWDNKTYYAQAESIERNHRSLMKICREYDEALSTSVGVFIEPLLNQGIREPGSNDVPCNSIPLKNDFFSFSVHQTPVDSSASPPRSLKIELQPGTYELASKMKRWCQKMSGFRTGSHISTVVLGQDIAKDISTSIFDRIESLRSKNSTRPMKERALTDLLRELKAQGFISTKWSLPSELREVEAIFQSSSIELTSTEIRDADQYYQRSVAEISSLRGEISVFGSKHLTSHQLDVVQAITDHGLLLLLQQRSIIARTQHFENETRKIVYGACDLLGQKADQSSEQRDRVWKLSIALNTLLETMKQLKFVLSSSMNLLEGENATYWARDSIAQLESYIEKHEAPLKGGQVLLITDTHVDSVKRSAVFLATFSVFIDGLCRKSSDLVCLPSMVFEPCRNLCERALKLADEFLQYQTKKVNFVEISASAPVQSKIERLKEIASETANSVLLGVQSLVKEKKEMDELEYEDVTILSIHRHLLSTSVDSLVQRLHQSLFECVETFQVIESDEVLPFHERELLFRLMNDVGVLCSHALEVYREYFMVVESFHRECSKLNYILLRVFRVLVAKGFCSDKVDDNGVAEDMNDAGGNFADDQDGTGMGEGEGRNDVTDQIENEEQLLGLKNDANENSNDKDGTSKQLDKEEAEKGMEMEGDFEGDMYDVPEEEQGDPQDDDNKKEELDRELGDGDEENDDVIDEKLWGESDDEEDHQGEEKFEKNSSVKGEHASDEMMTRDDNDIDKKAEDEAPSKDESREKSAEMEQDTDESNEINCDFEDNYEENHGIDVRGNDNDKVDQDDENEEMDMGDQLSLDNQDDAEENQGSADEEALNDETVNEADQSEERSVGGSTGVDESQVESSLAVGDRGEDDEDEPLPDDAQDNKDHLQHHEQQKESQSGLGVQNADGNDQVEGEPDEQGALESEQEAPQSNEGDASGNEANDTSNDGGNGSGKSGQNYSSGASKENRDQSLGDEFPNPLKSPGDASKFWFKKLNVIKSHENEEDMETGKDLSDDKNHTGDFEHASQDQANTTQTLGNVEENDEMLLNDNNELKGHDSPLKTESEVDNKKEANNSNQKRNSTHKDYPAQFNESQNADEASDDMDTQSVDDQSQKQSVSSTELNGTEESLANIVVSDLSRMHVSNKTQVTLNRKEIIVDEHNTIVHMEQIAQARARWSQIQSDTHALSRRLCEKLRLVMEPLVASKLRGDYRTGKRINMKRVISYIASGYRKDKIWLRRTKPAKRNYRVLLAVDDSESMLKGGAGEMALRAMATLVTGMSQLEVGEVGVASFGEEMKLVHPFHQPFTTESGATLVQNFQFDQQRTRTALCVESALAALESPGDNASMQLVFLISDGRIERDSKDALRRLIREMMERNILLAMIVVEGGDKKESILNMKEVSFEKGTPKVTHFMEDYPFPYYILLEDIQTLPEVLGDVLRQWFEMLAQLQKGNP</sequence>
<dbReference type="InterPro" id="IPR041190">
    <property type="entry name" value="Midasin_AAA_lid_5"/>
</dbReference>
<feature type="region of interest" description="Disordered" evidence="10">
    <location>
        <begin position="74"/>
        <end position="94"/>
    </location>
</feature>
<comment type="subcellular location">
    <subcellularLocation>
        <location evidence="1">Nucleus</location>
        <location evidence="1">Nucleolus</location>
    </subcellularLocation>
    <subcellularLocation>
        <location evidence="2">Nucleus</location>
        <location evidence="2">Nucleoplasm</location>
    </subcellularLocation>
</comment>